<evidence type="ECO:0000313" key="1">
    <source>
        <dbReference type="EMBL" id="KKN71277.1"/>
    </source>
</evidence>
<dbReference type="EMBL" id="LAZR01000386">
    <property type="protein sequence ID" value="KKN71277.1"/>
    <property type="molecule type" value="Genomic_DNA"/>
</dbReference>
<comment type="caution">
    <text evidence="1">The sequence shown here is derived from an EMBL/GenBank/DDBJ whole genome shotgun (WGS) entry which is preliminary data.</text>
</comment>
<gene>
    <name evidence="1" type="ORF">LCGC14_0421870</name>
</gene>
<name>A0A0F9T8J1_9ZZZZ</name>
<reference evidence="1" key="1">
    <citation type="journal article" date="2015" name="Nature">
        <title>Complex archaea that bridge the gap between prokaryotes and eukaryotes.</title>
        <authorList>
            <person name="Spang A."/>
            <person name="Saw J.H."/>
            <person name="Jorgensen S.L."/>
            <person name="Zaremba-Niedzwiedzka K."/>
            <person name="Martijn J."/>
            <person name="Lind A.E."/>
            <person name="van Eijk R."/>
            <person name="Schleper C."/>
            <person name="Guy L."/>
            <person name="Ettema T.J."/>
        </authorList>
    </citation>
    <scope>NUCLEOTIDE SEQUENCE</scope>
</reference>
<protein>
    <submittedName>
        <fullName evidence="1">Uncharacterized protein</fullName>
    </submittedName>
</protein>
<accession>A0A0F9T8J1</accession>
<dbReference type="AlphaFoldDB" id="A0A0F9T8J1"/>
<sequence length="1178" mass="121036">MDSLATGGASECVQTDTNGVFSNTGGACGGGSVDLQGAYDNEVNPALITLDNTIGGIIFDGDAELSDPTFTIRDDGGSVGILIDNDDEAGNEASPPLRIANSTAAAGDTQFSFIVTATSELEIRGDDDAADLTIEADGDLDLAANLTCSSCIDLGGESAGAYVATVADSGNTNITVAGSGGETAAVTLDVIGVNCTDCLGATEITDIYVLVAGDVMAGNLDFDDGTTDSPRVLFRPQTGTLWNLYAADSDDDFQIEVNTAVTEVVELTNLGIGDVDLTLDGDINCTNCITLATETVGAFVNDITGGDGISSTGGGAEDSTPTIAIDLTDDADGTSATTAAESGLEFLTSELSLLRGCSNGEILKWTLGTEDWGCSADSTGGSPTFDTIASGTNTTATMTIDEGAEIILATGGINEASEVLNTVHNDSGATLFQCTAVYLNGFDIPADLPDVLIADSDVSGAAIGLIFSDAVTGSDVLIVVSGQMDDLDTVTGEGWTVGDTLYLNDSGTSADNDCGNTLTNVRPANTDDIVQAIAKVERVHATKGRLEVVGAGRGNDVPNLPDDQVWVGSATNVATGVTVTDSDAATEKLQYDQATNTFITGTDDTVPKAGDFANATDLDLNGAINCTDCLNATEIEDIYVLIAGDVIEGDLDFDDGVTDSPKVLFRVQTGVVWSVYAEDGADDLQFEVNSGTAETIDFINLGAGVIDITVDGTITGTTAVAGPNVTSGADPGHTHTGGSLGGIDISDDTNLTCGTNCTLTDDEISVDDVFVLTAGDTIAGDLSFDDGVGDTPKLNFTPATGDVWNIYVDDASGDLQFETNTGGQTSFDFVNLGLGTMALFLDGDIDAGNPSGGNSTIRSSSFLITSTWTNFDDQGEIRLSEPDGAGTEYISIQAPATLASNRLCVLEDDATPFDPCVSGAGGGDITAVGPGYSSGAAFTDTVVSVGTEMLVWEGTASDANELTISAPANPAVDQNFAFPDDQLADDDLIIANGAGTFEYKATPDCDATNISRLQYDTTTNLFICDTDPVAAGEYAAASIDGDDVNSNIAGAHLTLTAAAPDTLDLDVEIFTNTTGIWFEDPTAADDFESIWVVNGFAVTITKIWCESDQTVNMDLQIDDGTPADVNGTDLVCDGTPAFDEAMGGDATMADGDRLDLVITSVSGTPTWVSIMWTYTKDD</sequence>
<proteinExistence type="predicted"/>
<organism evidence="1">
    <name type="scientific">marine sediment metagenome</name>
    <dbReference type="NCBI Taxonomy" id="412755"/>
    <lineage>
        <taxon>unclassified sequences</taxon>
        <taxon>metagenomes</taxon>
        <taxon>ecological metagenomes</taxon>
    </lineage>
</organism>